<name>A0A1H0V5B7_9CLOT</name>
<dbReference type="RefSeq" id="WP_089972136.1">
    <property type="nucleotide sequence ID" value="NZ_FNJM01000014.1"/>
</dbReference>
<keyword evidence="2" id="KW-1185">Reference proteome</keyword>
<gene>
    <name evidence="1" type="ORF">SAMN04488529_11467</name>
</gene>
<dbReference type="OrthoDB" id="1900924at2"/>
<organism evidence="1 2">
    <name type="scientific">Clostridium gasigenes</name>
    <dbReference type="NCBI Taxonomy" id="94869"/>
    <lineage>
        <taxon>Bacteria</taxon>
        <taxon>Bacillati</taxon>
        <taxon>Bacillota</taxon>
        <taxon>Clostridia</taxon>
        <taxon>Eubacteriales</taxon>
        <taxon>Clostridiaceae</taxon>
        <taxon>Clostridium</taxon>
    </lineage>
</organism>
<proteinExistence type="predicted"/>
<dbReference type="EMBL" id="FNJM01000014">
    <property type="protein sequence ID" value="SDP73564.1"/>
    <property type="molecule type" value="Genomic_DNA"/>
</dbReference>
<evidence type="ECO:0000313" key="1">
    <source>
        <dbReference type="EMBL" id="SDP73564.1"/>
    </source>
</evidence>
<dbReference type="Proteomes" id="UP000198597">
    <property type="component" value="Unassembled WGS sequence"/>
</dbReference>
<sequence>MKVKVINENNSDYNKEFKVKRMNYDQTVVIYPNREGMELFLNEDVEFITESELDEFLVKNRDFLKIRLNRGISISLYKMLLETIEGQLKGEFKSLNLLRDKYSVNKRGIWDKEIICVINNNIPIKITANGQNFKKIGYNINLEEIKIEEFSDLCRFEIKKIQKNIKDKEGALSRYGEALECIKPGVRGDKLLS</sequence>
<accession>A0A1H0V5B7</accession>
<dbReference type="AlphaFoldDB" id="A0A1H0V5B7"/>
<protein>
    <submittedName>
        <fullName evidence="1">Uncharacterized protein</fullName>
    </submittedName>
</protein>
<reference evidence="1 2" key="1">
    <citation type="submission" date="2016-10" db="EMBL/GenBank/DDBJ databases">
        <authorList>
            <person name="de Groot N.N."/>
        </authorList>
    </citation>
    <scope>NUCLEOTIDE SEQUENCE [LARGE SCALE GENOMIC DNA]</scope>
    <source>
        <strain evidence="1 2">DSM 12272</strain>
    </source>
</reference>
<evidence type="ECO:0000313" key="2">
    <source>
        <dbReference type="Proteomes" id="UP000198597"/>
    </source>
</evidence>